<feature type="region of interest" description="Disordered" evidence="5">
    <location>
        <begin position="120"/>
        <end position="158"/>
    </location>
</feature>
<dbReference type="InterPro" id="IPR006603">
    <property type="entry name" value="PQ-loop_rpt"/>
</dbReference>
<dbReference type="EMBL" id="CP119947">
    <property type="protein sequence ID" value="WFD00569.1"/>
    <property type="molecule type" value="Genomic_DNA"/>
</dbReference>
<sequence>MWRKDMCEVPQNRGAFLVAGVVCVGVVLSYLPQIVRIFRAKSSVGLSPWFLFLGATSSACAMFNVMVLQWPILRCCSRLRAVRCLEQMMGVLQVSLQWFMFSLIFVLFLTFYNLDKSPFHRERPSRKHKRHTQETQRLNTQPEEDVQESSGSESDLEQIQSHIHQSYGGVSEDVGIRPHETHADRNPDSYINIPRAMRRILEDYHLPGDDQDLHGSSGTEREWRLSKTLAWITLAQCVVCAIISMLLLAMGARHRTIQHWTRFLGLTGTFLAVLQYLPQILHTARAKLVRSLSIPMMLLQVPGTVLFVYALAAREGVDWTSLLAYIAAGCLQAMLLILCICWKVRQARLHIDDYGRPL</sequence>
<feature type="transmembrane region" description="Helical" evidence="6">
    <location>
        <begin position="322"/>
        <end position="342"/>
    </location>
</feature>
<feature type="transmembrane region" description="Helical" evidence="6">
    <location>
        <begin position="289"/>
        <end position="310"/>
    </location>
</feature>
<dbReference type="AlphaFoldDB" id="A0AAJ5YWI9"/>
<keyword evidence="4 6" id="KW-0472">Membrane</keyword>
<dbReference type="PANTHER" id="PTHR16201">
    <property type="entry name" value="SEVEN TRANSMEMBRANE PROTEIN 1-RELATED"/>
    <property type="match status" value="1"/>
</dbReference>
<evidence type="ECO:0000256" key="4">
    <source>
        <dbReference type="ARBA" id="ARBA00023136"/>
    </source>
</evidence>
<feature type="transmembrane region" description="Helical" evidence="6">
    <location>
        <begin position="50"/>
        <end position="72"/>
    </location>
</feature>
<evidence type="ECO:0000256" key="6">
    <source>
        <dbReference type="SAM" id="Phobius"/>
    </source>
</evidence>
<organism evidence="7 8">
    <name type="scientific">Malassezia yamatoensis</name>
    <dbReference type="NCBI Taxonomy" id="253288"/>
    <lineage>
        <taxon>Eukaryota</taxon>
        <taxon>Fungi</taxon>
        <taxon>Dikarya</taxon>
        <taxon>Basidiomycota</taxon>
        <taxon>Ustilaginomycotina</taxon>
        <taxon>Malasseziomycetes</taxon>
        <taxon>Malasseziales</taxon>
        <taxon>Malasseziaceae</taxon>
        <taxon>Malassezia</taxon>
    </lineage>
</organism>
<protein>
    <recommendedName>
        <fullName evidence="9">PQ loop repeat protein</fullName>
    </recommendedName>
</protein>
<keyword evidence="3 6" id="KW-1133">Transmembrane helix</keyword>
<keyword evidence="8" id="KW-1185">Reference proteome</keyword>
<gene>
    <name evidence="7" type="ORF">MYAM1_003320</name>
</gene>
<dbReference type="Pfam" id="PF04193">
    <property type="entry name" value="PQ-loop"/>
    <property type="match status" value="2"/>
</dbReference>
<dbReference type="SMART" id="SM00679">
    <property type="entry name" value="CTNS"/>
    <property type="match status" value="2"/>
</dbReference>
<dbReference type="Gene3D" id="1.20.1280.290">
    <property type="match status" value="2"/>
</dbReference>
<feature type="compositionally biased region" description="Polar residues" evidence="5">
    <location>
        <begin position="148"/>
        <end position="158"/>
    </location>
</feature>
<dbReference type="PANTHER" id="PTHR16201:SF11">
    <property type="entry name" value="PQ-LOOP REPEAT-CONTAINING PROTEIN"/>
    <property type="match status" value="1"/>
</dbReference>
<comment type="subcellular location">
    <subcellularLocation>
        <location evidence="1">Membrane</location>
        <topology evidence="1">Multi-pass membrane protein</topology>
    </subcellularLocation>
</comment>
<dbReference type="GO" id="GO:0016020">
    <property type="term" value="C:membrane"/>
    <property type="evidence" value="ECO:0007669"/>
    <property type="project" value="UniProtKB-SubCell"/>
</dbReference>
<feature type="transmembrane region" description="Helical" evidence="6">
    <location>
        <begin position="92"/>
        <end position="114"/>
    </location>
</feature>
<evidence type="ECO:0000256" key="1">
    <source>
        <dbReference type="ARBA" id="ARBA00004141"/>
    </source>
</evidence>
<evidence type="ECO:0000256" key="3">
    <source>
        <dbReference type="ARBA" id="ARBA00022989"/>
    </source>
</evidence>
<accession>A0AAJ5YWI9</accession>
<evidence type="ECO:0008006" key="9">
    <source>
        <dbReference type="Google" id="ProtNLM"/>
    </source>
</evidence>
<keyword evidence="2 6" id="KW-0812">Transmembrane</keyword>
<evidence type="ECO:0000256" key="5">
    <source>
        <dbReference type="SAM" id="MobiDB-lite"/>
    </source>
</evidence>
<feature type="transmembrane region" description="Helical" evidence="6">
    <location>
        <begin position="15"/>
        <end position="38"/>
    </location>
</feature>
<proteinExistence type="predicted"/>
<evidence type="ECO:0000313" key="7">
    <source>
        <dbReference type="EMBL" id="WFD00569.1"/>
    </source>
</evidence>
<dbReference type="Proteomes" id="UP001219567">
    <property type="component" value="Chromosome 5"/>
</dbReference>
<feature type="transmembrane region" description="Helical" evidence="6">
    <location>
        <begin position="229"/>
        <end position="251"/>
    </location>
</feature>
<evidence type="ECO:0000256" key="2">
    <source>
        <dbReference type="ARBA" id="ARBA00022692"/>
    </source>
</evidence>
<evidence type="ECO:0000313" key="8">
    <source>
        <dbReference type="Proteomes" id="UP001219567"/>
    </source>
</evidence>
<reference evidence="7 8" key="1">
    <citation type="submission" date="2023-03" db="EMBL/GenBank/DDBJ databases">
        <title>Mating type loci evolution in Malassezia.</title>
        <authorList>
            <person name="Coelho M.A."/>
        </authorList>
    </citation>
    <scope>NUCLEOTIDE SEQUENCE [LARGE SCALE GENOMIC DNA]</scope>
    <source>
        <strain evidence="7 8">CBS 9725</strain>
    </source>
</reference>
<name>A0AAJ5YWI9_9BASI</name>
<dbReference type="InterPro" id="IPR051415">
    <property type="entry name" value="LAAT-1"/>
</dbReference>